<dbReference type="InterPro" id="IPR036271">
    <property type="entry name" value="Tet_transcr_reg_TetR-rel_C_sf"/>
</dbReference>
<sequence length="226" mass="24820">MARQERAAQTRRTIVAAAAAVFDELGYEATTIAEILKRSGVTKGALYFHFTSKEQLAQEVLTSQLRAVPPVEEQRLVLQQIIDETLLLAQLLSKGDPLVRGSVRLTVEPGAPRDGLDRRAPMQEWIGHGRDLLRRAEAGGELLPRLDVDAVARMLVGGFTGAQILSNILTGHADLLERVTDMHRHLMTSVAVPAVLVRLDFSAERSITVYDEAMRRREAPLPAAGD</sequence>
<evidence type="ECO:0000313" key="6">
    <source>
        <dbReference type="EMBL" id="RKM89880.1"/>
    </source>
</evidence>
<evidence type="ECO:0000256" key="1">
    <source>
        <dbReference type="ARBA" id="ARBA00023015"/>
    </source>
</evidence>
<dbReference type="GO" id="GO:0003700">
    <property type="term" value="F:DNA-binding transcription factor activity"/>
    <property type="evidence" value="ECO:0007669"/>
    <property type="project" value="TreeGrafter"/>
</dbReference>
<dbReference type="PANTHER" id="PTHR30055">
    <property type="entry name" value="HTH-TYPE TRANSCRIPTIONAL REGULATOR RUTR"/>
    <property type="match status" value="1"/>
</dbReference>
<evidence type="ECO:0000256" key="4">
    <source>
        <dbReference type="PROSITE-ProRule" id="PRU00335"/>
    </source>
</evidence>
<dbReference type="InterPro" id="IPR023772">
    <property type="entry name" value="DNA-bd_HTH_TetR-type_CS"/>
</dbReference>
<proteinExistence type="predicted"/>
<dbReference type="EMBL" id="JNAD02000027">
    <property type="protein sequence ID" value="RKM89880.1"/>
    <property type="molecule type" value="Genomic_DNA"/>
</dbReference>
<accession>A0A3R7HZ16</accession>
<evidence type="ECO:0000256" key="2">
    <source>
        <dbReference type="ARBA" id="ARBA00023125"/>
    </source>
</evidence>
<dbReference type="PANTHER" id="PTHR30055:SF234">
    <property type="entry name" value="HTH-TYPE TRANSCRIPTIONAL REGULATOR BETI"/>
    <property type="match status" value="1"/>
</dbReference>
<reference evidence="6 7" key="1">
    <citation type="journal article" date="2014" name="Genome Announc.">
        <title>Draft Genome Sequence of Streptomyces fradiae ATCC 19609, a Strain Highly Sensitive to Antibiotics.</title>
        <authorList>
            <person name="Bekker O.B."/>
            <person name="Klimina K.M."/>
            <person name="Vatlin A.A."/>
            <person name="Zakharevich N.V."/>
            <person name="Kasianov A.S."/>
            <person name="Danilenko V.N."/>
        </authorList>
    </citation>
    <scope>NUCLEOTIDE SEQUENCE [LARGE SCALE GENOMIC DNA]</scope>
    <source>
        <strain evidence="6 7">ATCC 19609</strain>
    </source>
</reference>
<dbReference type="RefSeq" id="WP_043470766.1">
    <property type="nucleotide sequence ID" value="NZ_JBFACB010000041.1"/>
</dbReference>
<dbReference type="Pfam" id="PF00440">
    <property type="entry name" value="TetR_N"/>
    <property type="match status" value="1"/>
</dbReference>
<dbReference type="PROSITE" id="PS50977">
    <property type="entry name" value="HTH_TETR_2"/>
    <property type="match status" value="1"/>
</dbReference>
<dbReference type="GO" id="GO:0000976">
    <property type="term" value="F:transcription cis-regulatory region binding"/>
    <property type="evidence" value="ECO:0007669"/>
    <property type="project" value="TreeGrafter"/>
</dbReference>
<dbReference type="OrthoDB" id="3237195at2"/>
<dbReference type="Proteomes" id="UP000028058">
    <property type="component" value="Unassembled WGS sequence"/>
</dbReference>
<keyword evidence="3" id="KW-0804">Transcription</keyword>
<dbReference type="InterPro" id="IPR050109">
    <property type="entry name" value="HTH-type_TetR-like_transc_reg"/>
</dbReference>
<dbReference type="InterPro" id="IPR009057">
    <property type="entry name" value="Homeodomain-like_sf"/>
</dbReference>
<feature type="DNA-binding region" description="H-T-H motif" evidence="4">
    <location>
        <begin position="31"/>
        <end position="50"/>
    </location>
</feature>
<evidence type="ECO:0000256" key="3">
    <source>
        <dbReference type="ARBA" id="ARBA00023163"/>
    </source>
</evidence>
<dbReference type="NCBIfam" id="NF041196">
    <property type="entry name" value="ScbR_bind_reg"/>
    <property type="match status" value="1"/>
</dbReference>
<comment type="caution">
    <text evidence="6">The sequence shown here is derived from an EMBL/GenBank/DDBJ whole genome shotgun (WGS) entry which is preliminary data.</text>
</comment>
<evidence type="ECO:0000313" key="7">
    <source>
        <dbReference type="Proteomes" id="UP000028058"/>
    </source>
</evidence>
<dbReference type="AlphaFoldDB" id="A0A3R7HZ16"/>
<dbReference type="Gene3D" id="1.10.357.10">
    <property type="entry name" value="Tetracycline Repressor, domain 2"/>
    <property type="match status" value="1"/>
</dbReference>
<dbReference type="Pfam" id="PF21935">
    <property type="entry name" value="TetR_C_45"/>
    <property type="match status" value="1"/>
</dbReference>
<gene>
    <name evidence="6" type="ORF">SFRA_032525</name>
</gene>
<dbReference type="InterPro" id="IPR001647">
    <property type="entry name" value="HTH_TetR"/>
</dbReference>
<dbReference type="PRINTS" id="PR00455">
    <property type="entry name" value="HTHTETR"/>
</dbReference>
<dbReference type="InterPro" id="IPR047923">
    <property type="entry name" value="ArpA-like"/>
</dbReference>
<keyword evidence="7" id="KW-1185">Reference proteome</keyword>
<dbReference type="SMR" id="A0A3R7HZ16"/>
<dbReference type="InterPro" id="IPR054126">
    <property type="entry name" value="CprB_TetR_C"/>
</dbReference>
<evidence type="ECO:0000259" key="5">
    <source>
        <dbReference type="PROSITE" id="PS50977"/>
    </source>
</evidence>
<dbReference type="SUPFAM" id="SSF48498">
    <property type="entry name" value="Tetracyclin repressor-like, C-terminal domain"/>
    <property type="match status" value="1"/>
</dbReference>
<dbReference type="SUPFAM" id="SSF46689">
    <property type="entry name" value="Homeodomain-like"/>
    <property type="match status" value="1"/>
</dbReference>
<name>A0A3R7HZ16_9ACTN</name>
<feature type="domain" description="HTH tetR-type" evidence="5">
    <location>
        <begin position="8"/>
        <end position="68"/>
    </location>
</feature>
<organism evidence="6 7">
    <name type="scientific">Streptomyces xinghaiensis</name>
    <dbReference type="NCBI Taxonomy" id="1038928"/>
    <lineage>
        <taxon>Bacteria</taxon>
        <taxon>Bacillati</taxon>
        <taxon>Actinomycetota</taxon>
        <taxon>Actinomycetes</taxon>
        <taxon>Kitasatosporales</taxon>
        <taxon>Streptomycetaceae</taxon>
        <taxon>Streptomyces</taxon>
    </lineage>
</organism>
<keyword evidence="2 4" id="KW-0238">DNA-binding</keyword>
<protein>
    <submittedName>
        <fullName evidence="6">TetR/AcrR family transcriptional regulator</fullName>
    </submittedName>
</protein>
<keyword evidence="1" id="KW-0805">Transcription regulation</keyword>
<dbReference type="PROSITE" id="PS01081">
    <property type="entry name" value="HTH_TETR_1"/>
    <property type="match status" value="1"/>
</dbReference>